<keyword evidence="4" id="KW-0677">Repeat</keyword>
<name>A0A143DE73_9PROT</name>
<dbReference type="InterPro" id="IPR013858">
    <property type="entry name" value="Peptidase_M10B_C"/>
</dbReference>
<dbReference type="Proteomes" id="UP000076066">
    <property type="component" value="Chromosome"/>
</dbReference>
<comment type="cofactor">
    <cofactor evidence="1">
        <name>Ca(2+)</name>
        <dbReference type="ChEBI" id="CHEBI:29108"/>
    </cofactor>
</comment>
<dbReference type="KEGG" id="hjo:AY555_07535"/>
<evidence type="ECO:0000313" key="8">
    <source>
        <dbReference type="Proteomes" id="UP000076066"/>
    </source>
</evidence>
<dbReference type="Gene3D" id="2.150.10.10">
    <property type="entry name" value="Serralysin-like metalloprotease, C-terminal"/>
    <property type="match status" value="2"/>
</dbReference>
<dbReference type="EMBL" id="CP014525">
    <property type="protein sequence ID" value="AMW35051.1"/>
    <property type="molecule type" value="Genomic_DNA"/>
</dbReference>
<gene>
    <name evidence="7" type="ORF">AY555_07535</name>
</gene>
<evidence type="ECO:0000256" key="1">
    <source>
        <dbReference type="ARBA" id="ARBA00001913"/>
    </source>
</evidence>
<comment type="subcellular location">
    <subcellularLocation>
        <location evidence="2">Secreted</location>
    </subcellularLocation>
</comment>
<feature type="region of interest" description="Disordered" evidence="5">
    <location>
        <begin position="31"/>
        <end position="58"/>
    </location>
</feature>
<keyword evidence="3" id="KW-0964">Secreted</keyword>
<dbReference type="PRINTS" id="PR00313">
    <property type="entry name" value="CABNDNGRPT"/>
</dbReference>
<protein>
    <recommendedName>
        <fullName evidence="6">Peptidase M10 serralysin C-terminal domain-containing protein</fullName>
    </recommendedName>
</protein>
<dbReference type="GO" id="GO:0005509">
    <property type="term" value="F:calcium ion binding"/>
    <property type="evidence" value="ECO:0007669"/>
    <property type="project" value="InterPro"/>
</dbReference>
<keyword evidence="8" id="KW-1185">Reference proteome</keyword>
<feature type="domain" description="Peptidase M10 serralysin C-terminal" evidence="6">
    <location>
        <begin position="128"/>
        <end position="268"/>
    </location>
</feature>
<accession>A0A143DE73</accession>
<dbReference type="GO" id="GO:0005615">
    <property type="term" value="C:extracellular space"/>
    <property type="evidence" value="ECO:0007669"/>
    <property type="project" value="InterPro"/>
</dbReference>
<dbReference type="STRING" id="1549855.AY555_07535"/>
<evidence type="ECO:0000256" key="5">
    <source>
        <dbReference type="SAM" id="MobiDB-lite"/>
    </source>
</evidence>
<evidence type="ECO:0000259" key="6">
    <source>
        <dbReference type="Pfam" id="PF08548"/>
    </source>
</evidence>
<dbReference type="InterPro" id="IPR018511">
    <property type="entry name" value="Hemolysin-typ_Ca-bd_CS"/>
</dbReference>
<evidence type="ECO:0000256" key="2">
    <source>
        <dbReference type="ARBA" id="ARBA00004613"/>
    </source>
</evidence>
<dbReference type="AlphaFoldDB" id="A0A143DE73"/>
<dbReference type="InterPro" id="IPR001343">
    <property type="entry name" value="Hemolysn_Ca-bd"/>
</dbReference>
<dbReference type="Pfam" id="PF00353">
    <property type="entry name" value="HemolysinCabind"/>
    <property type="match status" value="4"/>
</dbReference>
<organism evidence="7 8">
    <name type="scientific">Haematospirillum jordaniae</name>
    <dbReference type="NCBI Taxonomy" id="1549855"/>
    <lineage>
        <taxon>Bacteria</taxon>
        <taxon>Pseudomonadati</taxon>
        <taxon>Pseudomonadota</taxon>
        <taxon>Alphaproteobacteria</taxon>
        <taxon>Rhodospirillales</taxon>
        <taxon>Novispirillaceae</taxon>
        <taxon>Haematospirillum</taxon>
    </lineage>
</organism>
<dbReference type="Pfam" id="PF08548">
    <property type="entry name" value="Peptidase_M10_C"/>
    <property type="match status" value="1"/>
</dbReference>
<dbReference type="SUPFAM" id="SSF51120">
    <property type="entry name" value="beta-Roll"/>
    <property type="match status" value="2"/>
</dbReference>
<dbReference type="PROSITE" id="PS00330">
    <property type="entry name" value="HEMOLYSIN_CALCIUM"/>
    <property type="match status" value="1"/>
</dbReference>
<evidence type="ECO:0000313" key="7">
    <source>
        <dbReference type="EMBL" id="AMW35051.1"/>
    </source>
</evidence>
<sequence>MEQDSFLGNRAVFRVSECFFPTKSLVAGDSARALPSEAPTHRFGSSGDDTIRAEPGPELIDGLDGTDLVDYSEHESSQLVQLPSVVPTIETDVQTPDQEESLVADRSGNSEANLFIDAPAHEVIDGHGGVDVVDYSRSSAGIRVTLAGENDAYVYVDGICQDVLRNIEGVVGTSLADELRGDDGVNVLIGNGGNDLIEGAGQGDLLMGGAGADIFVYRHLSDSSPQYQDFIADLNSLSGDRIDLSDFDGNVMREGFQPLVFSGDVPRVHSIWYQDDMDAGWGAGKVVADVNGDLEPDITIGVWEMSARQGKINVVLRHEVLGTDNDDILAATPERDLVDGLAGFDFLDLSESKKSLYIALSGSQDSIVFADGLSDDLVRNIEGIKSGSGNDVIKGDSLNNVIVGGAGDDILFGGEGQDILTGGSGSDRFVYNASLDSGDTILDFSVAEGDALDFGLTPAASLLHFSTDGPKAHAVWCVPGSPGKPALVLADINGDGAPDFTVTLLGLFSEEAPKVLLPGSSDATAALAPPVYKPREAGKNSVEESTLPVSAYDPVGEPDHVEDFVAGFAPLDVVGVGLSEGHISSDVELFS</sequence>
<dbReference type="InterPro" id="IPR011049">
    <property type="entry name" value="Serralysin-like_metalloprot_C"/>
</dbReference>
<evidence type="ECO:0000256" key="4">
    <source>
        <dbReference type="ARBA" id="ARBA00022737"/>
    </source>
</evidence>
<evidence type="ECO:0000256" key="3">
    <source>
        <dbReference type="ARBA" id="ARBA00022525"/>
    </source>
</evidence>
<proteinExistence type="predicted"/>
<reference evidence="7 8" key="1">
    <citation type="submission" date="2016-02" db="EMBL/GenBank/DDBJ databases">
        <title>Complete Genome of H5569, the type strain of the newly described species Haematospirillium jordaniae.</title>
        <authorList>
            <person name="Nicholson A.C."/>
            <person name="Humrighouse B.W."/>
            <person name="Loparov V."/>
            <person name="McQuiston J.R."/>
        </authorList>
    </citation>
    <scope>NUCLEOTIDE SEQUENCE [LARGE SCALE GENOMIC DNA]</scope>
    <source>
        <strain evidence="7 8">H5569</strain>
    </source>
</reference>